<accession>A0ACC0CMI9</accession>
<name>A0ACC0CMI9_9PEZI</name>
<sequence>MNAQDTSKQPDITIFRGWKETGKHVWSPYVVKLEARLRFAGVRYTTDVGSPKSAPRGKIPYIELRDPSSASPLLLSDSGLIIKNLIERGTLPDLNDRLGPAERSHDVALRALLEEKLYFYHSHERWIQNYYTMRDHALWSIPYPVRVLVGMLVYRNITATLHGQGTGRFTADEIAAFRFEIWEGLNALLVASRSKHKNGNSGPFWALGGDHPTEVDTCLFAFIVSLLISTASPDSQKTIRAFPVLLDYAGRIHDQYFPDYEKWTV</sequence>
<gene>
    <name evidence="1" type="ORF">F4821DRAFT_248979</name>
</gene>
<dbReference type="EMBL" id="MU394391">
    <property type="protein sequence ID" value="KAI6081614.1"/>
    <property type="molecule type" value="Genomic_DNA"/>
</dbReference>
<protein>
    <submittedName>
        <fullName evidence="1">Uncharacterized protein</fullName>
    </submittedName>
</protein>
<organism evidence="1 2">
    <name type="scientific">Hypoxylon rubiginosum</name>
    <dbReference type="NCBI Taxonomy" id="110542"/>
    <lineage>
        <taxon>Eukaryota</taxon>
        <taxon>Fungi</taxon>
        <taxon>Dikarya</taxon>
        <taxon>Ascomycota</taxon>
        <taxon>Pezizomycotina</taxon>
        <taxon>Sordariomycetes</taxon>
        <taxon>Xylariomycetidae</taxon>
        <taxon>Xylariales</taxon>
        <taxon>Hypoxylaceae</taxon>
        <taxon>Hypoxylon</taxon>
    </lineage>
</organism>
<evidence type="ECO:0000313" key="1">
    <source>
        <dbReference type="EMBL" id="KAI6081614.1"/>
    </source>
</evidence>
<evidence type="ECO:0000313" key="2">
    <source>
        <dbReference type="Proteomes" id="UP001497680"/>
    </source>
</evidence>
<reference evidence="1 2" key="1">
    <citation type="journal article" date="2022" name="New Phytol.">
        <title>Ecological generalism drives hyperdiversity of secondary metabolite gene clusters in xylarialean endophytes.</title>
        <authorList>
            <person name="Franco M.E.E."/>
            <person name="Wisecaver J.H."/>
            <person name="Arnold A.E."/>
            <person name="Ju Y.M."/>
            <person name="Slot J.C."/>
            <person name="Ahrendt S."/>
            <person name="Moore L.P."/>
            <person name="Eastman K.E."/>
            <person name="Scott K."/>
            <person name="Konkel Z."/>
            <person name="Mondo S.J."/>
            <person name="Kuo A."/>
            <person name="Hayes R.D."/>
            <person name="Haridas S."/>
            <person name="Andreopoulos B."/>
            <person name="Riley R."/>
            <person name="LaButti K."/>
            <person name="Pangilinan J."/>
            <person name="Lipzen A."/>
            <person name="Amirebrahimi M."/>
            <person name="Yan J."/>
            <person name="Adam C."/>
            <person name="Keymanesh K."/>
            <person name="Ng V."/>
            <person name="Louie K."/>
            <person name="Northen T."/>
            <person name="Drula E."/>
            <person name="Henrissat B."/>
            <person name="Hsieh H.M."/>
            <person name="Youens-Clark K."/>
            <person name="Lutzoni F."/>
            <person name="Miadlikowska J."/>
            <person name="Eastwood D.C."/>
            <person name="Hamelin R.C."/>
            <person name="Grigoriev I.V."/>
            <person name="U'Ren J.M."/>
        </authorList>
    </citation>
    <scope>NUCLEOTIDE SEQUENCE [LARGE SCALE GENOMIC DNA]</scope>
    <source>
        <strain evidence="1 2">ER1909</strain>
    </source>
</reference>
<comment type="caution">
    <text evidence="1">The sequence shown here is derived from an EMBL/GenBank/DDBJ whole genome shotgun (WGS) entry which is preliminary data.</text>
</comment>
<proteinExistence type="predicted"/>
<keyword evidence="2" id="KW-1185">Reference proteome</keyword>
<dbReference type="Proteomes" id="UP001497680">
    <property type="component" value="Unassembled WGS sequence"/>
</dbReference>